<gene>
    <name evidence="2" type="ORF">NW209_05645</name>
</gene>
<evidence type="ECO:0000313" key="2">
    <source>
        <dbReference type="EMBL" id="MCR8873504.1"/>
    </source>
</evidence>
<name>A0AAW5N8D1_9BACT</name>
<dbReference type="AlphaFoldDB" id="A0AAW5N8D1"/>
<evidence type="ECO:0000313" key="3">
    <source>
        <dbReference type="Proteomes" id="UP001204579"/>
    </source>
</evidence>
<sequence>MKNWILSILACLATWTAQAQVEQSKELVQPNDTLLAGELQPVQSLAADTLSVPLVSPVIPPSAAYSPFSMYGVSPFSYHGFGTWELHKGFNASLGMSLTFSPSKYAPSGVGFGQDAAFLYALPLSNRVSIAGGLYASNMDWGRYNCRTIGVAGIAAFKVNERISIYAYGNKSIMPKRSPLYYPTIDFNPDRLGGLVNFKLGESSSISVGVEAQKYSYLP</sequence>
<keyword evidence="1" id="KW-0732">Signal</keyword>
<accession>A0AAW5N8D1</accession>
<feature type="signal peptide" evidence="1">
    <location>
        <begin position="1"/>
        <end position="19"/>
    </location>
</feature>
<dbReference type="GeneID" id="82443001"/>
<keyword evidence="3" id="KW-1185">Reference proteome</keyword>
<proteinExistence type="predicted"/>
<protein>
    <recommendedName>
        <fullName evidence="4">Outer membrane protein beta-barrel domain-containing protein</fullName>
    </recommendedName>
</protein>
<evidence type="ECO:0000256" key="1">
    <source>
        <dbReference type="SAM" id="SignalP"/>
    </source>
</evidence>
<organism evidence="2 3">
    <name type="scientific">Phocaeicola barnesiae</name>
    <dbReference type="NCBI Taxonomy" id="376804"/>
    <lineage>
        <taxon>Bacteria</taxon>
        <taxon>Pseudomonadati</taxon>
        <taxon>Bacteroidota</taxon>
        <taxon>Bacteroidia</taxon>
        <taxon>Bacteroidales</taxon>
        <taxon>Bacteroidaceae</taxon>
        <taxon>Phocaeicola</taxon>
    </lineage>
</organism>
<dbReference type="RefSeq" id="WP_022339173.1">
    <property type="nucleotide sequence ID" value="NZ_CALULB010000012.1"/>
</dbReference>
<dbReference type="EMBL" id="JANRHJ010000005">
    <property type="protein sequence ID" value="MCR8873504.1"/>
    <property type="molecule type" value="Genomic_DNA"/>
</dbReference>
<evidence type="ECO:0008006" key="4">
    <source>
        <dbReference type="Google" id="ProtNLM"/>
    </source>
</evidence>
<feature type="chain" id="PRO_5043431296" description="Outer membrane protein beta-barrel domain-containing protein" evidence="1">
    <location>
        <begin position="20"/>
        <end position="219"/>
    </location>
</feature>
<comment type="caution">
    <text evidence="2">The sequence shown here is derived from an EMBL/GenBank/DDBJ whole genome shotgun (WGS) entry which is preliminary data.</text>
</comment>
<dbReference type="Proteomes" id="UP001204579">
    <property type="component" value="Unassembled WGS sequence"/>
</dbReference>
<reference evidence="2 3" key="1">
    <citation type="submission" date="2022-08" db="EMBL/GenBank/DDBJ databases">
        <authorList>
            <person name="Zeman M."/>
            <person name="Kubasova T."/>
        </authorList>
    </citation>
    <scope>NUCLEOTIDE SEQUENCE [LARGE SCALE GENOMIC DNA]</scope>
    <source>
        <strain evidence="2 3">ET62</strain>
    </source>
</reference>